<accession>A0A1R4K9P7</accession>
<name>A0A1R4K9P7_9ACTN</name>
<dbReference type="EMBL" id="FUKQ01000047">
    <property type="protein sequence ID" value="SJN41030.1"/>
    <property type="molecule type" value="Genomic_DNA"/>
</dbReference>
<protein>
    <submittedName>
        <fullName evidence="2">Uncharacterized protein</fullName>
    </submittedName>
</protein>
<evidence type="ECO:0000256" key="1">
    <source>
        <dbReference type="SAM" id="MobiDB-lite"/>
    </source>
</evidence>
<gene>
    <name evidence="2" type="ORF">FM114_12440</name>
</gene>
<organism evidence="2 3">
    <name type="scientific">Luteococcus japonicus LSP_Lj1</name>
    <dbReference type="NCBI Taxonomy" id="1255658"/>
    <lineage>
        <taxon>Bacteria</taxon>
        <taxon>Bacillati</taxon>
        <taxon>Actinomycetota</taxon>
        <taxon>Actinomycetes</taxon>
        <taxon>Propionibacteriales</taxon>
        <taxon>Propionibacteriaceae</taxon>
        <taxon>Luteococcus</taxon>
    </lineage>
</organism>
<sequence length="61" mass="6691">MALVTTSNPAIRRALITSGSHLPPITTDDPLESTGTRPEEEAHQHTPLLHSVSQLWHRLTA</sequence>
<evidence type="ECO:0000313" key="3">
    <source>
        <dbReference type="Proteomes" id="UP000188342"/>
    </source>
</evidence>
<dbReference type="Proteomes" id="UP000188342">
    <property type="component" value="Unassembled WGS sequence"/>
</dbReference>
<proteinExistence type="predicted"/>
<dbReference type="RefSeq" id="WP_094765464.1">
    <property type="nucleotide sequence ID" value="NZ_FUKQ01000047.1"/>
</dbReference>
<dbReference type="AlphaFoldDB" id="A0A1R4K9P7"/>
<keyword evidence="3" id="KW-1185">Reference proteome</keyword>
<feature type="region of interest" description="Disordered" evidence="1">
    <location>
        <begin position="15"/>
        <end position="50"/>
    </location>
</feature>
<evidence type="ECO:0000313" key="2">
    <source>
        <dbReference type="EMBL" id="SJN41030.1"/>
    </source>
</evidence>
<reference evidence="2 3" key="1">
    <citation type="submission" date="2017-02" db="EMBL/GenBank/DDBJ databases">
        <authorList>
            <person name="Peterson S.W."/>
        </authorList>
    </citation>
    <scope>NUCLEOTIDE SEQUENCE [LARGE SCALE GENOMIC DNA]</scope>
    <source>
        <strain evidence="2 3">LSP_Lj1</strain>
    </source>
</reference>